<dbReference type="EMBL" id="JTDF01005915">
    <property type="protein sequence ID" value="KAF8565883.1"/>
    <property type="molecule type" value="Genomic_DNA"/>
</dbReference>
<dbReference type="GO" id="GO:0030488">
    <property type="term" value="P:tRNA methylation"/>
    <property type="evidence" value="ECO:0007669"/>
    <property type="project" value="TreeGrafter"/>
</dbReference>
<proteinExistence type="inferred from homology"/>
<dbReference type="InterPro" id="IPR019442">
    <property type="entry name" value="THADA/TRM732_DUF2428"/>
</dbReference>
<keyword evidence="6" id="KW-1185">Reference proteome</keyword>
<organism evidence="5 6">
    <name type="scientific">Paragonimus westermani</name>
    <dbReference type="NCBI Taxonomy" id="34504"/>
    <lineage>
        <taxon>Eukaryota</taxon>
        <taxon>Metazoa</taxon>
        <taxon>Spiralia</taxon>
        <taxon>Lophotrochozoa</taxon>
        <taxon>Platyhelminthes</taxon>
        <taxon>Trematoda</taxon>
        <taxon>Digenea</taxon>
        <taxon>Plagiorchiida</taxon>
        <taxon>Troglotremata</taxon>
        <taxon>Troglotrematidae</taxon>
        <taxon>Paragonimus</taxon>
    </lineage>
</organism>
<dbReference type="PANTHER" id="PTHR14387:SF0">
    <property type="entry name" value="DUF2428 DOMAIN-CONTAINING PROTEIN"/>
    <property type="match status" value="1"/>
</dbReference>
<evidence type="ECO:0000259" key="3">
    <source>
        <dbReference type="Pfam" id="PF10350"/>
    </source>
</evidence>
<comment type="caution">
    <text evidence="5">The sequence shown here is derived from an EMBL/GenBank/DDBJ whole genome shotgun (WGS) entry which is preliminary data.</text>
</comment>
<evidence type="ECO:0008006" key="7">
    <source>
        <dbReference type="Google" id="ProtNLM"/>
    </source>
</evidence>
<comment type="similarity">
    <text evidence="1">Belongs to the THADA family.</text>
</comment>
<dbReference type="Proteomes" id="UP000699462">
    <property type="component" value="Unassembled WGS sequence"/>
</dbReference>
<gene>
    <name evidence="5" type="ORF">P879_05948</name>
</gene>
<evidence type="ECO:0000313" key="6">
    <source>
        <dbReference type="Proteomes" id="UP000699462"/>
    </source>
</evidence>
<sequence length="1954" mass="218525">MEDVRFRRLVNEITLFLQQEIQPVPKLSTSSPLTDRDLCDFALCTFSCLEAVPSRLSLLDRLLRRKSIFEQGSSIYSEGKYKVINPYVHYAQAFCRLAIELADFERSFFQDDKSSTVHLCLCLQLMSLCLSRSTQSEKLTIVLEDLFSSLNSVLSIFPSFVIQFLHLARNSFDCMTAGFTLLVNVLRYYTDWNFDKFISDCLQGKTCDINRINEMPPYFSLVHRIFDGDKLDLARVGFLHALTGSLSAEQWAPIDPHVDQPTLSCDVLSYAFSHKFGNVTSHSALETSVLLFLAKIGQCWSARSRKWMALNAKLTTLQRFSDFFKFDKSPLKDLLNFCLEMKNSAVSAIRQCCLDAFEDMLRSHFACCQTCCAQPVQSLCDSVSSLVDQVTELPWFTRGTLAVLQRLVLVLYEGAGFPTAWLLSRLALTFSNGDSLEEQCTVVVSNLMKCVSDPSLYAHVSELYCFIGSKLLIEGDPLLSVWLTALVVKAEVDYASYGPCITQYVLPKLASFNPELIDRLIECVHAADSVCHIPLLLTCYRMNVHLRRRRTKKHDSALVTSCHESLKIALVCCDTQIRMDALDFLRTTIIECKHYAELTQLLDIFFHSLRFNQWPAERSVRYQISYSIYVVSKLLVELRFRARLASALPSDQSQSPTVIKLGSMHFSGSTQLAVSHCTHFLIHVAALLLRCIYPGAPSSRLSFGLSGLYNLALAVTDATTDATQPGRDAGHNDALHLLSRAACWANDVHISEGIHLSEWSTEDQTVEHSLLTSRLFVGLCSTYEEDREYALQIMLLTRLSEYLLKMTSKIVLFNFQSSSWIDRIWSKSLIDLAPSARPDISPVAWHFLRLAIICGQSGLHSSWTESRVDNFTFSAGQPPRLRALSVVTYLLDMLEQQISLAETVPVDGLLAVAANKPFYALLSSIRAVLGNDHLLNAPLKKPHNSNLLPVTAANFTPGKHHIGRLDVVIEPNDLFDLQGDKNPSVGCSISTRLLHLALRISALILPVLAHPSPEGLLPETAKEEMDSFDFLQTPLDLDTDVLSLSANKTRKYPEYLIICCWRSVRELSVILGVSLPRFDAGTCSNSDVPVLNSFPEHLSGLSDTQILQISEFFCTQLLCGRHRGAVEQCSIGFRPFCQSLLSSRLTHRKQLPALWLQSVLNDLLLPSNVTRPVPPESTVTGFLERARELPLTCLRCADEAYCITRRSAGLPLFIQDILSALCNSNCGDLSYVTSTMNRLLDLVDSTLTSSTFSCVNACGPIQRCVVTLNITRTLFRSSTLMQSTSTFVERAICLALDGLSSREWIIRNSAGLLYSTLVERIFGVNRSRDMTNRKNCLSSTSFFTRYSILKQHLVRIFEMTTTNLAKPVSEQTGLYAALFLMTRLLPPHQTSGSVDVVGPTFWPFVIRCAGSCSIRIRQLSARVIPCLVHANRLPVITRAYIKWLQQLTNVPRVKHSNLIHGLLLQLQQLFALDSWYPEEAGSSVSSDRSVLLQQLATQLSHLADPARTRAPMIRKSFLCIITSLPFAMQLENLDNCGVDMEATEICVRLAISSHVKTLRLRMDSSGCDCALSLAQLLQKFTSTECRMVALRQTILALIADPNELSLTHLYDESLEDCNAIIDLSKSLSVKFLRVASDWVGCADLIRLAQHMSTSVRMETYIVRYTLILLTILAPSIPPDSPLWNSVKTWIQSNLDAMNSDNLATVVYLPAMVRLVSVVSEWDCSEKVELLEQFILFGYLGTDDTTELKMSLICAIGEIYCSGIDSTTGISSALLEYLLSCLLNFGHPELQESACKSCHFIMTQNHSDTSTPPPLPYVLFPKLLRHLASSRSVSPAALFAMIKNHLFGLEKIGRLDKTQSNPELRVFAHGDPHNVRDLTATLTFAIQALSQPSEDAGSEHAVFCVEFTKVTQRLLTDLQLRLLCNFDLVLRPSQVREQFAADYLSAFHAENDTPE</sequence>
<evidence type="ECO:0000313" key="5">
    <source>
        <dbReference type="EMBL" id="KAF8565883.1"/>
    </source>
</evidence>
<dbReference type="Pfam" id="PF10350">
    <property type="entry name" value="DUF2428"/>
    <property type="match status" value="1"/>
</dbReference>
<dbReference type="OrthoDB" id="73997at2759"/>
<dbReference type="GO" id="GO:0005829">
    <property type="term" value="C:cytosol"/>
    <property type="evidence" value="ECO:0007669"/>
    <property type="project" value="TreeGrafter"/>
</dbReference>
<evidence type="ECO:0000259" key="4">
    <source>
        <dbReference type="Pfam" id="PF25151"/>
    </source>
</evidence>
<evidence type="ECO:0000256" key="1">
    <source>
        <dbReference type="ARBA" id="ARBA00010409"/>
    </source>
</evidence>
<name>A0A8T0DDI2_9TREM</name>
<dbReference type="InterPro" id="IPR016024">
    <property type="entry name" value="ARM-type_fold"/>
</dbReference>
<dbReference type="InterPro" id="IPR051954">
    <property type="entry name" value="tRNA_methyltransferase_THADA"/>
</dbReference>
<dbReference type="SUPFAM" id="SSF48371">
    <property type="entry name" value="ARM repeat"/>
    <property type="match status" value="2"/>
</dbReference>
<dbReference type="PANTHER" id="PTHR14387">
    <property type="entry name" value="THADA/DEATH RECEPTOR INTERACTING PROTEIN"/>
    <property type="match status" value="1"/>
</dbReference>
<reference evidence="5 6" key="1">
    <citation type="submission" date="2019-07" db="EMBL/GenBank/DDBJ databases">
        <title>Annotation for the trematode Paragonimus westermani.</title>
        <authorList>
            <person name="Choi Y.-J."/>
        </authorList>
    </citation>
    <scope>NUCLEOTIDE SEQUENCE [LARGE SCALE GENOMIC DNA]</scope>
    <source>
        <strain evidence="5">180907_Pwestermani</strain>
    </source>
</reference>
<dbReference type="Pfam" id="PF25151">
    <property type="entry name" value="TPR_Trm732_C"/>
    <property type="match status" value="1"/>
</dbReference>
<keyword evidence="2" id="KW-0819">tRNA processing</keyword>
<evidence type="ECO:0000256" key="2">
    <source>
        <dbReference type="ARBA" id="ARBA00022694"/>
    </source>
</evidence>
<accession>A0A8T0DDI2</accession>
<dbReference type="InterPro" id="IPR056842">
    <property type="entry name" value="THADA-like_TPR_C"/>
</dbReference>
<feature type="domain" description="tRNA (32-2'-O)-methyltransferase regulator THADA-like C-terminal TPR repeats region" evidence="4">
    <location>
        <begin position="1307"/>
        <end position="1469"/>
    </location>
</feature>
<protein>
    <recommendedName>
        <fullName evidence="7">DUF2428 domain-containing protein</fullName>
    </recommendedName>
</protein>
<feature type="domain" description="DUF2428" evidence="3">
    <location>
        <begin position="989"/>
        <end position="1304"/>
    </location>
</feature>